<protein>
    <submittedName>
        <fullName evidence="6">NUDIX domain-containing protein</fullName>
    </submittedName>
</protein>
<dbReference type="PROSITE" id="PS00893">
    <property type="entry name" value="NUDIX_BOX"/>
    <property type="match status" value="1"/>
</dbReference>
<evidence type="ECO:0000313" key="7">
    <source>
        <dbReference type="Proteomes" id="UP001316087"/>
    </source>
</evidence>
<comment type="similarity">
    <text evidence="4">Belongs to the Nudix hydrolase family.</text>
</comment>
<dbReference type="Pfam" id="PF00293">
    <property type="entry name" value="NUDIX"/>
    <property type="match status" value="1"/>
</dbReference>
<evidence type="ECO:0000313" key="6">
    <source>
        <dbReference type="EMBL" id="MCH7321597.1"/>
    </source>
</evidence>
<evidence type="ECO:0000256" key="2">
    <source>
        <dbReference type="ARBA" id="ARBA00022801"/>
    </source>
</evidence>
<proteinExistence type="inferred from homology"/>
<dbReference type="RefSeq" id="WP_241368619.1">
    <property type="nucleotide sequence ID" value="NZ_JAKZFC010000001.1"/>
</dbReference>
<gene>
    <name evidence="6" type="ORF">LZ480_06785</name>
</gene>
<dbReference type="InterPro" id="IPR020476">
    <property type="entry name" value="Nudix_hydrolase"/>
</dbReference>
<dbReference type="InterPro" id="IPR000086">
    <property type="entry name" value="NUDIX_hydrolase_dom"/>
</dbReference>
<comment type="cofactor">
    <cofactor evidence="1">
        <name>Mg(2+)</name>
        <dbReference type="ChEBI" id="CHEBI:18420"/>
    </cofactor>
</comment>
<dbReference type="InterPro" id="IPR020084">
    <property type="entry name" value="NUDIX_hydrolase_CS"/>
</dbReference>
<keyword evidence="7" id="KW-1185">Reference proteome</keyword>
<keyword evidence="2 4" id="KW-0378">Hydrolase</keyword>
<dbReference type="InterPro" id="IPR014078">
    <property type="entry name" value="Nudix_YtkD"/>
</dbReference>
<feature type="domain" description="Nudix hydrolase" evidence="5">
    <location>
        <begin position="13"/>
        <end position="138"/>
    </location>
</feature>
<dbReference type="Gene3D" id="3.90.79.10">
    <property type="entry name" value="Nucleoside Triphosphate Pyrophosphohydrolase"/>
    <property type="match status" value="1"/>
</dbReference>
<dbReference type="PROSITE" id="PS51462">
    <property type="entry name" value="NUDIX"/>
    <property type="match status" value="1"/>
</dbReference>
<dbReference type="PANTHER" id="PTHR43046">
    <property type="entry name" value="GDP-MANNOSE MANNOSYL HYDROLASE"/>
    <property type="match status" value="1"/>
</dbReference>
<evidence type="ECO:0000256" key="3">
    <source>
        <dbReference type="ARBA" id="ARBA00022842"/>
    </source>
</evidence>
<dbReference type="InterPro" id="IPR015797">
    <property type="entry name" value="NUDIX_hydrolase-like_dom_sf"/>
</dbReference>
<name>A0ABS9UB91_9BACL</name>
<accession>A0ABS9UB91</accession>
<comment type="caution">
    <text evidence="6">The sequence shown here is derived from an EMBL/GenBank/DDBJ whole genome shotgun (WGS) entry which is preliminary data.</text>
</comment>
<dbReference type="PANTHER" id="PTHR43046:SF12">
    <property type="entry name" value="GDP-MANNOSE MANNOSYL HYDROLASE"/>
    <property type="match status" value="1"/>
</dbReference>
<organism evidence="6 7">
    <name type="scientific">Solibacillus palustris</name>
    <dbReference type="NCBI Taxonomy" id="2908203"/>
    <lineage>
        <taxon>Bacteria</taxon>
        <taxon>Bacillati</taxon>
        <taxon>Bacillota</taxon>
        <taxon>Bacilli</taxon>
        <taxon>Bacillales</taxon>
        <taxon>Caryophanaceae</taxon>
        <taxon>Solibacillus</taxon>
    </lineage>
</organism>
<dbReference type="SUPFAM" id="SSF55811">
    <property type="entry name" value="Nudix"/>
    <property type="match status" value="1"/>
</dbReference>
<dbReference type="EMBL" id="JAKZFC010000001">
    <property type="protein sequence ID" value="MCH7321597.1"/>
    <property type="molecule type" value="Genomic_DNA"/>
</dbReference>
<reference evidence="6 7" key="1">
    <citation type="submission" date="2022-03" db="EMBL/GenBank/DDBJ databases">
        <authorList>
            <person name="Jo J.-H."/>
            <person name="Im W.-T."/>
        </authorList>
    </citation>
    <scope>NUCLEOTIDE SEQUENCE [LARGE SCALE GENOMIC DNA]</scope>
    <source>
        <strain evidence="6 7">MA9</strain>
    </source>
</reference>
<evidence type="ECO:0000256" key="1">
    <source>
        <dbReference type="ARBA" id="ARBA00001946"/>
    </source>
</evidence>
<evidence type="ECO:0000259" key="5">
    <source>
        <dbReference type="PROSITE" id="PS51462"/>
    </source>
</evidence>
<dbReference type="PRINTS" id="PR00502">
    <property type="entry name" value="NUDIXFAMILY"/>
</dbReference>
<dbReference type="CDD" id="cd04665">
    <property type="entry name" value="NUDIX_RppH"/>
    <property type="match status" value="1"/>
</dbReference>
<dbReference type="Proteomes" id="UP001316087">
    <property type="component" value="Unassembled WGS sequence"/>
</dbReference>
<keyword evidence="3" id="KW-0460">Magnesium</keyword>
<sequence>MKLAFYYLDFVNETKLEFAVISAIYKGKWVYVRHKDRETWEIAGGHREQGETIEEAAKRELFEETGCIDVDLIPICDYSMDDSVTKNFGRLYFGRIKEICQLPVSEIAEIKLFDSLPDNLTYSEIQPKLYEKTLAFIQDCEVMHLK</sequence>
<evidence type="ECO:0000256" key="4">
    <source>
        <dbReference type="RuleBase" id="RU003476"/>
    </source>
</evidence>